<reference evidence="6" key="1">
    <citation type="journal article" date="2019" name="Int. J. Syst. Evol. Microbiol.">
        <title>The Global Catalogue of Microorganisms (GCM) 10K type strain sequencing project: providing services to taxonomists for standard genome sequencing and annotation.</title>
        <authorList>
            <consortium name="The Broad Institute Genomics Platform"/>
            <consortium name="The Broad Institute Genome Sequencing Center for Infectious Disease"/>
            <person name="Wu L."/>
            <person name="Ma J."/>
        </authorList>
    </citation>
    <scope>NUCLEOTIDE SEQUENCE [LARGE SCALE GENOMIC DNA]</scope>
    <source>
        <strain evidence="6">JCM 16365</strain>
    </source>
</reference>
<comment type="caution">
    <text evidence="5">The sequence shown here is derived from an EMBL/GenBank/DDBJ whole genome shotgun (WGS) entry which is preliminary data.</text>
</comment>
<keyword evidence="2 5" id="KW-0548">Nucleotidyltransferase</keyword>
<dbReference type="GO" id="GO:0016779">
    <property type="term" value="F:nucleotidyltransferase activity"/>
    <property type="evidence" value="ECO:0007669"/>
    <property type="project" value="UniProtKB-KW"/>
</dbReference>
<evidence type="ECO:0000313" key="6">
    <source>
        <dbReference type="Proteomes" id="UP001500274"/>
    </source>
</evidence>
<accession>A0ABP6BXL5</accession>
<keyword evidence="1" id="KW-0808">Transferase</keyword>
<dbReference type="PANTHER" id="PTHR40392">
    <property type="entry name" value="2-PHOSPHO-L-LACTATE GUANYLYLTRANSFERASE"/>
    <property type="match status" value="1"/>
</dbReference>
<evidence type="ECO:0000256" key="4">
    <source>
        <dbReference type="ARBA" id="ARBA00023134"/>
    </source>
</evidence>
<dbReference type="InterPro" id="IPR002835">
    <property type="entry name" value="CofC"/>
</dbReference>
<proteinExistence type="predicted"/>
<protein>
    <submittedName>
        <fullName evidence="5">2-phospho-L-lactate guanylyltransferase</fullName>
    </submittedName>
</protein>
<dbReference type="EMBL" id="BAAARI010000038">
    <property type="protein sequence ID" value="GAA2590297.1"/>
    <property type="molecule type" value="Genomic_DNA"/>
</dbReference>
<dbReference type="InterPro" id="IPR029044">
    <property type="entry name" value="Nucleotide-diphossugar_trans"/>
</dbReference>
<dbReference type="PANTHER" id="PTHR40392:SF1">
    <property type="entry name" value="2-PHOSPHO-L-LACTATE GUANYLYLTRANSFERASE"/>
    <property type="match status" value="1"/>
</dbReference>
<evidence type="ECO:0000256" key="3">
    <source>
        <dbReference type="ARBA" id="ARBA00022741"/>
    </source>
</evidence>
<name>A0ABP6BXL5_9MICO</name>
<gene>
    <name evidence="5" type="primary">cofC</name>
    <name evidence="5" type="ORF">GCM10009862_30750</name>
</gene>
<dbReference type="SUPFAM" id="SSF53448">
    <property type="entry name" value="Nucleotide-diphospho-sugar transferases"/>
    <property type="match status" value="1"/>
</dbReference>
<evidence type="ECO:0000313" key="5">
    <source>
        <dbReference type="EMBL" id="GAA2590297.1"/>
    </source>
</evidence>
<organism evidence="5 6">
    <name type="scientific">Microbacterium binotii</name>
    <dbReference type="NCBI Taxonomy" id="462710"/>
    <lineage>
        <taxon>Bacteria</taxon>
        <taxon>Bacillati</taxon>
        <taxon>Actinomycetota</taxon>
        <taxon>Actinomycetes</taxon>
        <taxon>Micrococcales</taxon>
        <taxon>Microbacteriaceae</taxon>
        <taxon>Microbacterium</taxon>
    </lineage>
</organism>
<dbReference type="NCBIfam" id="TIGR03552">
    <property type="entry name" value="F420_cofC"/>
    <property type="match status" value="1"/>
</dbReference>
<dbReference type="Gene3D" id="3.90.550.10">
    <property type="entry name" value="Spore Coat Polysaccharide Biosynthesis Protein SpsA, Chain A"/>
    <property type="match status" value="1"/>
</dbReference>
<sequence length="207" mass="20768">MNLDWTVVVPLKAAASGKSRLGASAELVRAIGLDTVAAAAAVARVVVVTADPRTAADAAAISGVTVVTEEEPRGLNAAIILGMPPADGPRAALLGDLPSLRPDDLRSALDAAASVDRAVVADAEGTGSTLVTARAGAAWASAFGAGSLARHLALGCVRLDVSEQSTLRRDVDTMAQLAEAAALGLGPRSVRFSTGSSLSQGGHRREA</sequence>
<dbReference type="Pfam" id="PF01983">
    <property type="entry name" value="CofC"/>
    <property type="match status" value="1"/>
</dbReference>
<keyword evidence="6" id="KW-1185">Reference proteome</keyword>
<keyword evidence="4" id="KW-0342">GTP-binding</keyword>
<dbReference type="Proteomes" id="UP001500274">
    <property type="component" value="Unassembled WGS sequence"/>
</dbReference>
<evidence type="ECO:0000256" key="2">
    <source>
        <dbReference type="ARBA" id="ARBA00022695"/>
    </source>
</evidence>
<evidence type="ECO:0000256" key="1">
    <source>
        <dbReference type="ARBA" id="ARBA00022679"/>
    </source>
</evidence>
<dbReference type="RefSeq" id="WP_344230981.1">
    <property type="nucleotide sequence ID" value="NZ_BAAARI010000038.1"/>
</dbReference>
<keyword evidence="3" id="KW-0547">Nucleotide-binding</keyword>